<comment type="similarity">
    <text evidence="2 7">Belongs to the SNAP family.</text>
</comment>
<dbReference type="GO" id="GO:0001671">
    <property type="term" value="F:ATPase activator activity"/>
    <property type="evidence" value="ECO:0007669"/>
    <property type="project" value="EnsemblFungi"/>
</dbReference>
<dbReference type="GO" id="GO:0019905">
    <property type="term" value="F:syntaxin binding"/>
    <property type="evidence" value="ECO:0007669"/>
    <property type="project" value="TreeGrafter"/>
</dbReference>
<evidence type="ECO:0000256" key="6">
    <source>
        <dbReference type="ARBA" id="ARBA00023136"/>
    </source>
</evidence>
<dbReference type="GO" id="GO:0035494">
    <property type="term" value="P:SNARE complex disassembly"/>
    <property type="evidence" value="ECO:0007669"/>
    <property type="project" value="EnsemblFungi"/>
</dbReference>
<dbReference type="GO" id="GO:0005774">
    <property type="term" value="C:vacuolar membrane"/>
    <property type="evidence" value="ECO:0007669"/>
    <property type="project" value="TreeGrafter"/>
</dbReference>
<dbReference type="Pfam" id="PF14938">
    <property type="entry name" value="SNAP"/>
    <property type="match status" value="1"/>
</dbReference>
<gene>
    <name evidence="8" type="ORF">AAP_06034</name>
</gene>
<keyword evidence="5 7" id="KW-0653">Protein transport</keyword>
<sequence length="292" mass="33211">MAQDPRVLLQKADKALQSASGGFNWFGSKAEKYENAADLYQQAANAFRLQKMNKEAGQAFEKAASVHRDNLNEPDDAAQSLIEAFKVYRKTDPEDAARVLQGAIQHYTSKGNFRRAASYEQNLAELYEVELGDEKAALEAYEKTAEWFESDNAEALANKNFLKVAELAASIKDYYKAIEYFERVGKSSIDNHLTKWSVKDYFMKAAMCHLATTDLVATRRALQNYVDLDNTFLSTREYALLNDLTQAVEDGDADAFADKLFAYDQMSKLDRWKTTIFLRIKETIQENEEDFS</sequence>
<comment type="function">
    <text evidence="7">Required for vesicular transport between the endoplasmic reticulum and the Golgi apparatus.</text>
</comment>
<evidence type="ECO:0000313" key="8">
    <source>
        <dbReference type="EMBL" id="KZZ86999.1"/>
    </source>
</evidence>
<evidence type="ECO:0000256" key="2">
    <source>
        <dbReference type="ARBA" id="ARBA00010050"/>
    </source>
</evidence>
<dbReference type="FunFam" id="1.25.40.10:FF:000049">
    <property type="entry name" value="Alpha-soluble NSF attachment protein-like"/>
    <property type="match status" value="1"/>
</dbReference>
<dbReference type="CDD" id="cd15832">
    <property type="entry name" value="SNAP"/>
    <property type="match status" value="1"/>
</dbReference>
<proteinExistence type="inferred from homology"/>
<dbReference type="GO" id="GO:0042144">
    <property type="term" value="P:vacuole fusion, non-autophagic"/>
    <property type="evidence" value="ECO:0007669"/>
    <property type="project" value="EnsemblFungi"/>
</dbReference>
<dbReference type="PANTHER" id="PTHR13768:SF8">
    <property type="entry name" value="ALPHA-SOLUBLE NSF ATTACHMENT PROTEIN"/>
    <property type="match status" value="1"/>
</dbReference>
<dbReference type="VEuPathDB" id="FungiDB:AAP_06034"/>
<dbReference type="PANTHER" id="PTHR13768">
    <property type="entry name" value="SOLUBLE NSF ATTACHMENT PROTEIN SNAP"/>
    <property type="match status" value="1"/>
</dbReference>
<evidence type="ECO:0000313" key="9">
    <source>
        <dbReference type="Proteomes" id="UP000242877"/>
    </source>
</evidence>
<dbReference type="GO" id="GO:0005829">
    <property type="term" value="C:cytosol"/>
    <property type="evidence" value="ECO:0007669"/>
    <property type="project" value="EnsemblFungi"/>
</dbReference>
<dbReference type="OrthoDB" id="9984275at2759"/>
<accession>A0A167V3P3</accession>
<dbReference type="Proteomes" id="UP000242877">
    <property type="component" value="Unassembled WGS sequence"/>
</dbReference>
<evidence type="ECO:0000256" key="7">
    <source>
        <dbReference type="RuleBase" id="RU367013"/>
    </source>
</evidence>
<comment type="caution">
    <text evidence="8">The sequence shown here is derived from an EMBL/GenBank/DDBJ whole genome shotgun (WGS) entry which is preliminary data.</text>
</comment>
<organism evidence="8 9">
    <name type="scientific">Ascosphaera apis ARSEF 7405</name>
    <dbReference type="NCBI Taxonomy" id="392613"/>
    <lineage>
        <taxon>Eukaryota</taxon>
        <taxon>Fungi</taxon>
        <taxon>Dikarya</taxon>
        <taxon>Ascomycota</taxon>
        <taxon>Pezizomycotina</taxon>
        <taxon>Eurotiomycetes</taxon>
        <taxon>Eurotiomycetidae</taxon>
        <taxon>Onygenales</taxon>
        <taxon>Ascosphaeraceae</taxon>
        <taxon>Ascosphaera</taxon>
    </lineage>
</organism>
<comment type="subcellular location">
    <subcellularLocation>
        <location evidence="1 7">Membrane</location>
        <topology evidence="1 7">Peripheral membrane protein</topology>
    </subcellularLocation>
</comment>
<dbReference type="GO" id="GO:0005483">
    <property type="term" value="F:soluble NSF attachment protein activity"/>
    <property type="evidence" value="ECO:0007669"/>
    <property type="project" value="EnsemblFungi"/>
</dbReference>
<keyword evidence="4 7" id="KW-0931">ER-Golgi transport</keyword>
<keyword evidence="6 7" id="KW-0472">Membrane</keyword>
<dbReference type="AlphaFoldDB" id="A0A167V3P3"/>
<dbReference type="GO" id="GO:0006886">
    <property type="term" value="P:intracellular protein transport"/>
    <property type="evidence" value="ECO:0007669"/>
    <property type="project" value="UniProtKB-UniRule"/>
</dbReference>
<dbReference type="InterPro" id="IPR011990">
    <property type="entry name" value="TPR-like_helical_dom_sf"/>
</dbReference>
<evidence type="ECO:0000256" key="1">
    <source>
        <dbReference type="ARBA" id="ARBA00004170"/>
    </source>
</evidence>
<dbReference type="InterPro" id="IPR000744">
    <property type="entry name" value="NSF_attach"/>
</dbReference>
<evidence type="ECO:0000256" key="5">
    <source>
        <dbReference type="ARBA" id="ARBA00022927"/>
    </source>
</evidence>
<dbReference type="GO" id="GO:0006914">
    <property type="term" value="P:autophagy"/>
    <property type="evidence" value="ECO:0007669"/>
    <property type="project" value="EnsemblFungi"/>
</dbReference>
<keyword evidence="3 7" id="KW-0813">Transport</keyword>
<dbReference type="SUPFAM" id="SSF48452">
    <property type="entry name" value="TPR-like"/>
    <property type="match status" value="1"/>
</dbReference>
<evidence type="ECO:0000256" key="3">
    <source>
        <dbReference type="ARBA" id="ARBA00022448"/>
    </source>
</evidence>
<dbReference type="GO" id="GO:0031201">
    <property type="term" value="C:SNARE complex"/>
    <property type="evidence" value="ECO:0007669"/>
    <property type="project" value="EnsemblFungi"/>
</dbReference>
<dbReference type="Gene3D" id="1.25.40.10">
    <property type="entry name" value="Tetratricopeptide repeat domain"/>
    <property type="match status" value="1"/>
</dbReference>
<dbReference type="GO" id="GO:0048280">
    <property type="term" value="P:vesicle fusion with Golgi apparatus"/>
    <property type="evidence" value="ECO:0007669"/>
    <property type="project" value="EnsemblFungi"/>
</dbReference>
<keyword evidence="9" id="KW-1185">Reference proteome</keyword>
<evidence type="ECO:0000256" key="4">
    <source>
        <dbReference type="ARBA" id="ARBA00022892"/>
    </source>
</evidence>
<dbReference type="PRINTS" id="PR00448">
    <property type="entry name" value="NSFATTACHMNT"/>
</dbReference>
<protein>
    <submittedName>
        <fullName evidence="8">NSF attachment protein</fullName>
    </submittedName>
</protein>
<name>A0A167V3P3_9EURO</name>
<reference evidence="8 9" key="1">
    <citation type="journal article" date="2016" name="Genome Biol. Evol.">
        <title>Divergent and convergent evolution of fungal pathogenicity.</title>
        <authorList>
            <person name="Shang Y."/>
            <person name="Xiao G."/>
            <person name="Zheng P."/>
            <person name="Cen K."/>
            <person name="Zhan S."/>
            <person name="Wang C."/>
        </authorList>
    </citation>
    <scope>NUCLEOTIDE SEQUENCE [LARGE SCALE GENOMIC DNA]</scope>
    <source>
        <strain evidence="8 9">ARSEF 7405</strain>
    </source>
</reference>
<dbReference type="EMBL" id="AZGZ01000041">
    <property type="protein sequence ID" value="KZZ86999.1"/>
    <property type="molecule type" value="Genomic_DNA"/>
</dbReference>